<keyword evidence="1" id="KW-0472">Membrane</keyword>
<reference evidence="2 3" key="1">
    <citation type="submission" date="2017-07" db="EMBL/GenBank/DDBJ databases">
        <title>Isolation and whole genome analysis of endospore-forming bacteria from heroin.</title>
        <authorList>
            <person name="Kalinowski J."/>
            <person name="Ahrens B."/>
            <person name="Al-Dilaimi A."/>
            <person name="Winkler A."/>
            <person name="Wibberg D."/>
            <person name="Schleenbecker U."/>
            <person name="Ruckert C."/>
            <person name="Wolfel R."/>
            <person name="Grass G."/>
        </authorList>
    </citation>
    <scope>NUCLEOTIDE SEQUENCE [LARGE SCALE GENOMIC DNA]</scope>
    <source>
        <strain evidence="2 3">7523-2</strain>
    </source>
</reference>
<proteinExistence type="predicted"/>
<evidence type="ECO:0000313" key="2">
    <source>
        <dbReference type="EMBL" id="PAF27346.1"/>
    </source>
</evidence>
<dbReference type="AlphaFoldDB" id="A0A268S5Y9"/>
<keyword evidence="1" id="KW-1133">Transmembrane helix</keyword>
<evidence type="ECO:0000256" key="1">
    <source>
        <dbReference type="SAM" id="Phobius"/>
    </source>
</evidence>
<dbReference type="EMBL" id="NPBS01000016">
    <property type="protein sequence ID" value="PAF27346.1"/>
    <property type="molecule type" value="Genomic_DNA"/>
</dbReference>
<gene>
    <name evidence="2" type="ORF">CHH61_03745</name>
</gene>
<feature type="transmembrane region" description="Helical" evidence="1">
    <location>
        <begin position="9"/>
        <end position="29"/>
    </location>
</feature>
<keyword evidence="1" id="KW-0812">Transmembrane</keyword>
<organism evidence="2 3">
    <name type="scientific">Shouchella clausii</name>
    <name type="common">Alkalihalobacillus clausii</name>
    <dbReference type="NCBI Taxonomy" id="79880"/>
    <lineage>
        <taxon>Bacteria</taxon>
        <taxon>Bacillati</taxon>
        <taxon>Bacillota</taxon>
        <taxon>Bacilli</taxon>
        <taxon>Bacillales</taxon>
        <taxon>Bacillaceae</taxon>
        <taxon>Shouchella</taxon>
    </lineage>
</organism>
<protein>
    <submittedName>
        <fullName evidence="2">Uncharacterized protein</fullName>
    </submittedName>
</protein>
<accession>A0A268S5Y9</accession>
<dbReference type="Proteomes" id="UP000216133">
    <property type="component" value="Unassembled WGS sequence"/>
</dbReference>
<evidence type="ECO:0000313" key="3">
    <source>
        <dbReference type="Proteomes" id="UP000216133"/>
    </source>
</evidence>
<name>A0A268S5Y9_SHOCL</name>
<dbReference type="RefSeq" id="WP_095327847.1">
    <property type="nucleotide sequence ID" value="NZ_NPBS01000016.1"/>
</dbReference>
<sequence length="224" mass="25329">MNNLKHNRMLFLSVIGGMVVLIFVGISLLNQSADRIELEETRSILNSKLNAVENDIAKRQVELDVQKSDSVKEATGLDPEAIKSDTEAAKRYFEPAFNWKSGEDYEKVRDQYIDSLGEDNSFTTTYLPPDTKIDTDDGLLSYIDFKSMKTTMEDMYIVPIAAEGDRIRYVAFVQYFVHKNNEDLANTEALEKSEAIIEFTAAGDRENGERYVTEVNAHAGFRSS</sequence>
<comment type="caution">
    <text evidence="2">The sequence shown here is derived from an EMBL/GenBank/DDBJ whole genome shotgun (WGS) entry which is preliminary data.</text>
</comment>